<dbReference type="GO" id="GO:0005789">
    <property type="term" value="C:endoplasmic reticulum membrane"/>
    <property type="evidence" value="ECO:0007669"/>
    <property type="project" value="UniProtKB-SubCell"/>
</dbReference>
<evidence type="ECO:0000256" key="8">
    <source>
        <dbReference type="ARBA" id="ARBA00023002"/>
    </source>
</evidence>
<comment type="subcellular location">
    <subcellularLocation>
        <location evidence="4">Endoplasmic reticulum membrane</location>
        <topology evidence="4">Peripheral membrane protein</topology>
    </subcellularLocation>
    <subcellularLocation>
        <location evidence="3">Microsome membrane</location>
        <topology evidence="3">Peripheral membrane protein</topology>
    </subcellularLocation>
</comment>
<comment type="cofactor">
    <cofactor evidence="1 11">
        <name>heme</name>
        <dbReference type="ChEBI" id="CHEBI:30413"/>
    </cofactor>
</comment>
<dbReference type="Proteomes" id="UP000594454">
    <property type="component" value="Chromosome 5"/>
</dbReference>
<dbReference type="PRINTS" id="PR00465">
    <property type="entry name" value="EP450IV"/>
</dbReference>
<dbReference type="InterPro" id="IPR036396">
    <property type="entry name" value="Cyt_P450_sf"/>
</dbReference>
<evidence type="ECO:0000256" key="7">
    <source>
        <dbReference type="ARBA" id="ARBA00022723"/>
    </source>
</evidence>
<organism evidence="13 14">
    <name type="scientific">Hermetia illucens</name>
    <name type="common">Black soldier fly</name>
    <dbReference type="NCBI Taxonomy" id="343691"/>
    <lineage>
        <taxon>Eukaryota</taxon>
        <taxon>Metazoa</taxon>
        <taxon>Ecdysozoa</taxon>
        <taxon>Arthropoda</taxon>
        <taxon>Hexapoda</taxon>
        <taxon>Insecta</taxon>
        <taxon>Pterygota</taxon>
        <taxon>Neoptera</taxon>
        <taxon>Endopterygota</taxon>
        <taxon>Diptera</taxon>
        <taxon>Brachycera</taxon>
        <taxon>Stratiomyomorpha</taxon>
        <taxon>Stratiomyidae</taxon>
        <taxon>Hermetiinae</taxon>
        <taxon>Hermetia</taxon>
    </lineage>
</organism>
<dbReference type="Pfam" id="PF00067">
    <property type="entry name" value="p450"/>
    <property type="match status" value="1"/>
</dbReference>
<evidence type="ECO:0000256" key="10">
    <source>
        <dbReference type="ARBA" id="ARBA00023033"/>
    </source>
</evidence>
<proteinExistence type="inferred from homology"/>
<dbReference type="OMA" id="DDCANIF"/>
<dbReference type="GO" id="GO:0020037">
    <property type="term" value="F:heme binding"/>
    <property type="evidence" value="ECO:0007669"/>
    <property type="project" value="InterPro"/>
</dbReference>
<evidence type="ECO:0000256" key="6">
    <source>
        <dbReference type="ARBA" id="ARBA00022617"/>
    </source>
</evidence>
<evidence type="ECO:0000313" key="14">
    <source>
        <dbReference type="Proteomes" id="UP000594454"/>
    </source>
</evidence>
<evidence type="ECO:0000313" key="13">
    <source>
        <dbReference type="EMBL" id="CAD7090142.1"/>
    </source>
</evidence>
<dbReference type="PANTHER" id="PTHR24279">
    <property type="entry name" value="CYTOCHROME P450"/>
    <property type="match status" value="1"/>
</dbReference>
<evidence type="ECO:0000256" key="5">
    <source>
        <dbReference type="ARBA" id="ARBA00010617"/>
    </source>
</evidence>
<feature type="binding site" description="axial binding residue" evidence="11">
    <location>
        <position position="472"/>
    </location>
    <ligand>
        <name>heme</name>
        <dbReference type="ChEBI" id="CHEBI:30413"/>
    </ligand>
    <ligandPart>
        <name>Fe</name>
        <dbReference type="ChEBI" id="CHEBI:18248"/>
    </ligandPart>
</feature>
<dbReference type="FunCoup" id="A0A7R8UZY4">
    <property type="interactions" value="28"/>
</dbReference>
<evidence type="ECO:0000256" key="4">
    <source>
        <dbReference type="ARBA" id="ARBA00004406"/>
    </source>
</evidence>
<dbReference type="AlphaFoldDB" id="A0A7R8UZY4"/>
<dbReference type="InterPro" id="IPR017972">
    <property type="entry name" value="Cyt_P450_CS"/>
</dbReference>
<dbReference type="PROSITE" id="PS00086">
    <property type="entry name" value="CYTOCHROME_P450"/>
    <property type="match status" value="1"/>
</dbReference>
<name>A0A7R8UZY4_HERIL</name>
<accession>A0A7R8UZY4</accession>
<dbReference type="CDD" id="cd11054">
    <property type="entry name" value="CYP24A1-like"/>
    <property type="match status" value="1"/>
</dbReference>
<evidence type="ECO:0000256" key="9">
    <source>
        <dbReference type="ARBA" id="ARBA00023004"/>
    </source>
</evidence>
<dbReference type="GO" id="GO:0016705">
    <property type="term" value="F:oxidoreductase activity, acting on paired donors, with incorporation or reduction of molecular oxygen"/>
    <property type="evidence" value="ECO:0007669"/>
    <property type="project" value="InterPro"/>
</dbReference>
<dbReference type="OrthoDB" id="3945418at2759"/>
<dbReference type="GO" id="GO:0005506">
    <property type="term" value="F:iron ion binding"/>
    <property type="evidence" value="ECO:0007669"/>
    <property type="project" value="InterPro"/>
</dbReference>
<dbReference type="FunFam" id="1.10.630.10:FF:000006">
    <property type="entry name" value="Cytochrome P450 302a1, mitochondrial"/>
    <property type="match status" value="1"/>
</dbReference>
<evidence type="ECO:0000256" key="11">
    <source>
        <dbReference type="PIRSR" id="PIRSR602403-1"/>
    </source>
</evidence>
<dbReference type="GO" id="GO:0004497">
    <property type="term" value="F:monooxygenase activity"/>
    <property type="evidence" value="ECO:0007669"/>
    <property type="project" value="UniProtKB-KW"/>
</dbReference>
<reference evidence="13 14" key="1">
    <citation type="submission" date="2020-11" db="EMBL/GenBank/DDBJ databases">
        <authorList>
            <person name="Wallbank WR R."/>
            <person name="Pardo Diaz C."/>
            <person name="Kozak K."/>
            <person name="Martin S."/>
            <person name="Jiggins C."/>
            <person name="Moest M."/>
            <person name="Warren A I."/>
            <person name="Generalovic N T."/>
            <person name="Byers J.R.P. K."/>
            <person name="Montejo-Kovacevich G."/>
            <person name="Yen C E."/>
        </authorList>
    </citation>
    <scope>NUCLEOTIDE SEQUENCE [LARGE SCALE GENOMIC DNA]</scope>
</reference>
<sequence length="525" mass="60268">MLLKRVCQNQTTNTYQNAFFRLFSTQLQGANTEISKEQTSDYNKAIPYSEIPGPSSFTFFRSLLPGGKYFKKELDEITQGHRQDYGDLFKFPSIFGSFEFITTHRPEDFQTVFRTEGQWPVRTVLDTMVYYRTKVRPDIFGKHAGLGNAQGKEWGEFRSAVNPAMAQPRSTKIYIPKVDTVAADFVKRVCQIRDTRTKEAPENFEFELNKWALEAVALIAMDTRLGLLSDNYNERSANLIQASKEAFRLFFELEFKPSLWRFFRTPNFKKLMNSFETITNISCEIIEEARERFNNRPEGSRSEDPGVLEKLLEIDPLLAKVMAIDMLFGGLDTTSSTVTVLLYLLAKNPDKQNTLRKEVMTILPNKDSLLTVENMKHLPYLRACLKESLRILPPVAGNIRSAGQDIVLQGYQIPKGTPVVMASNILQKEDEHFPDAGKFEPERWLKRDGATAPAKSAHPFIFLPFGFGPRMCVGKRFAEMEIETLIARIVRNFQIEWHHPDLKFTFTTLNVPADKLLFTFRDIVE</sequence>
<dbReference type="PANTHER" id="PTHR24279:SF120">
    <property type="entry name" value="CYTOCHROME P450"/>
    <property type="match status" value="1"/>
</dbReference>
<keyword evidence="10 12" id="KW-0503">Monooxygenase</keyword>
<dbReference type="PRINTS" id="PR00385">
    <property type="entry name" value="P450"/>
</dbReference>
<protein>
    <recommendedName>
        <fullName evidence="15">Cytochrome P450</fullName>
    </recommendedName>
</protein>
<keyword evidence="14" id="KW-1185">Reference proteome</keyword>
<dbReference type="InParanoid" id="A0A7R8UZY4"/>
<keyword evidence="7 11" id="KW-0479">Metal-binding</keyword>
<gene>
    <name evidence="13" type="ORF">HERILL_LOCUS12646</name>
</gene>
<keyword evidence="8 12" id="KW-0560">Oxidoreductase</keyword>
<dbReference type="InterPro" id="IPR002403">
    <property type="entry name" value="Cyt_P450_E_grp-IV"/>
</dbReference>
<evidence type="ECO:0000256" key="12">
    <source>
        <dbReference type="RuleBase" id="RU000461"/>
    </source>
</evidence>
<dbReference type="InterPro" id="IPR001128">
    <property type="entry name" value="Cyt_P450"/>
</dbReference>
<comment type="function">
    <text evidence="2">May be involved in the metabolism of insect hormones and in the breakdown of synthetic insecticides.</text>
</comment>
<evidence type="ECO:0008006" key="15">
    <source>
        <dbReference type="Google" id="ProtNLM"/>
    </source>
</evidence>
<dbReference type="EMBL" id="LR899013">
    <property type="protein sequence ID" value="CAD7090142.1"/>
    <property type="molecule type" value="Genomic_DNA"/>
</dbReference>
<evidence type="ECO:0000256" key="1">
    <source>
        <dbReference type="ARBA" id="ARBA00001971"/>
    </source>
</evidence>
<keyword evidence="6 11" id="KW-0349">Heme</keyword>
<evidence type="ECO:0000256" key="3">
    <source>
        <dbReference type="ARBA" id="ARBA00004174"/>
    </source>
</evidence>
<keyword evidence="9 11" id="KW-0408">Iron</keyword>
<dbReference type="SUPFAM" id="SSF48264">
    <property type="entry name" value="Cytochrome P450"/>
    <property type="match status" value="1"/>
</dbReference>
<evidence type="ECO:0000256" key="2">
    <source>
        <dbReference type="ARBA" id="ARBA00003690"/>
    </source>
</evidence>
<dbReference type="Gene3D" id="1.10.630.10">
    <property type="entry name" value="Cytochrome P450"/>
    <property type="match status" value="1"/>
</dbReference>
<comment type="similarity">
    <text evidence="5 12">Belongs to the cytochrome P450 family.</text>
</comment>
<dbReference type="InterPro" id="IPR050479">
    <property type="entry name" value="CYP11_CYP27_families"/>
</dbReference>